<dbReference type="RefSeq" id="WP_062833251.1">
    <property type="nucleotide sequence ID" value="NZ_BCNV01000001.1"/>
</dbReference>
<evidence type="ECO:0000313" key="1">
    <source>
        <dbReference type="EMBL" id="GAS80359.1"/>
    </source>
</evidence>
<organism evidence="1 2">
    <name type="scientific">Paenibacillus amylolyticus</name>
    <dbReference type="NCBI Taxonomy" id="1451"/>
    <lineage>
        <taxon>Bacteria</taxon>
        <taxon>Bacillati</taxon>
        <taxon>Bacillota</taxon>
        <taxon>Bacilli</taxon>
        <taxon>Bacillales</taxon>
        <taxon>Paenibacillaceae</taxon>
        <taxon>Paenibacillus</taxon>
    </lineage>
</organism>
<accession>A0A124DX93</accession>
<dbReference type="EMBL" id="BCNV01000001">
    <property type="protein sequence ID" value="GAS80359.1"/>
    <property type="molecule type" value="Genomic_DNA"/>
</dbReference>
<protein>
    <submittedName>
        <fullName evidence="1">RNA polymerase sigma factor</fullName>
    </submittedName>
</protein>
<evidence type="ECO:0000313" key="2">
    <source>
        <dbReference type="Proteomes" id="UP000069697"/>
    </source>
</evidence>
<sequence length="213" mass="24779">MEYAIIRMNEVFPSDNDVAKWVVGLAVIHNDFLFLKKKLFKSSDVLSDLISEAPSILKILTASLREAIFYLEESEKLAEIRTYINSLPEQLIQMYMSLKLLFRNGAKADLLQKLTNARNITYHYSKPQRNELSEALEALSNEIIFYEENDQRFLFAEHVRNTILLNSLFSSNEIRLGQELPISELIISIKESIETFIDFSNKVSRHYLEDFCK</sequence>
<name>A0A124DX93_PAEAM</name>
<reference evidence="2" key="2">
    <citation type="submission" date="2016-01" db="EMBL/GenBank/DDBJ databases">
        <title>Draft Genome Sequence of Paenibacillus amylolyticus Heshi-A3 that Was Isolated from Fermented Rice Bran with Aging Salted Mackerel, Which Was Named Heshiko as Traditional Fermented Seafood in Japan.</title>
        <authorList>
            <person name="Akuzawa S."/>
            <person name="Nakagawa J."/>
            <person name="Kanekatsu T."/>
            <person name="Kubota E."/>
            <person name="Ohtake R."/>
            <person name="Suzuki T."/>
            <person name="Kanesaki Y."/>
        </authorList>
    </citation>
    <scope>NUCLEOTIDE SEQUENCE [LARGE SCALE GENOMIC DNA]</scope>
    <source>
        <strain evidence="2">Heshi-A3</strain>
    </source>
</reference>
<proteinExistence type="predicted"/>
<dbReference type="Proteomes" id="UP000069697">
    <property type="component" value="Unassembled WGS sequence"/>
</dbReference>
<reference evidence="1 2" key="1">
    <citation type="journal article" date="2016" name="Genome Announc.">
        <title>Draft Genome Sequence of Paenibacillus amylolyticus Heshi-A3, Isolated from Fermented Rice Bran in a Japanese Fermented Seafood Dish.</title>
        <authorList>
            <person name="Akuzawa S."/>
            <person name="Nagaoka J."/>
            <person name="Kanekatsu M."/>
            <person name="Kubota E."/>
            <person name="Ohtake R."/>
            <person name="Suzuki T."/>
            <person name="Kanesaki Y."/>
        </authorList>
    </citation>
    <scope>NUCLEOTIDE SEQUENCE [LARGE SCALE GENOMIC DNA]</scope>
    <source>
        <strain evidence="1 2">Heshi-A3</strain>
    </source>
</reference>
<dbReference type="AlphaFoldDB" id="A0A124DX93"/>
<gene>
    <name evidence="1" type="ORF">PAHA3_0429</name>
</gene>
<comment type="caution">
    <text evidence="1">The sequence shown here is derived from an EMBL/GenBank/DDBJ whole genome shotgun (WGS) entry which is preliminary data.</text>
</comment>